<dbReference type="EC" id="3.1.4.46" evidence="2"/>
<feature type="domain" description="GP-PDE" evidence="1">
    <location>
        <begin position="11"/>
        <end position="261"/>
    </location>
</feature>
<dbReference type="CDD" id="cd08561">
    <property type="entry name" value="GDPD_cytoplasmic_ScUgpQ2_like"/>
    <property type="match status" value="1"/>
</dbReference>
<protein>
    <submittedName>
        <fullName evidence="2">Putative glycerophosphoryl diester phosphodiesterase 1</fullName>
        <ecNumber evidence="2">3.1.4.46</ecNumber>
    </submittedName>
</protein>
<dbReference type="AlphaFoldDB" id="A0A2S9YPW0"/>
<dbReference type="Proteomes" id="UP000238823">
    <property type="component" value="Unassembled WGS sequence"/>
</dbReference>
<dbReference type="GO" id="GO:0008889">
    <property type="term" value="F:glycerophosphodiester phosphodiesterase activity"/>
    <property type="evidence" value="ECO:0007669"/>
    <property type="project" value="UniProtKB-EC"/>
</dbReference>
<keyword evidence="2" id="KW-0378">Hydrolase</keyword>
<dbReference type="InterPro" id="IPR030395">
    <property type="entry name" value="GP_PDE_dom"/>
</dbReference>
<evidence type="ECO:0000313" key="2">
    <source>
        <dbReference type="EMBL" id="PRQ07131.1"/>
    </source>
</evidence>
<gene>
    <name evidence="2" type="primary">glpQ1</name>
    <name evidence="2" type="ORF">ENSA7_31460</name>
</gene>
<evidence type="ECO:0000313" key="3">
    <source>
        <dbReference type="Proteomes" id="UP000238823"/>
    </source>
</evidence>
<sequence>MPLPYFQSRGLACLAHRGGAASHPENTLEAFRAGLDAGCPWLETDLHMTCDGHIVCFHDALLQRTTNGHGELRQLTLAQLRRLDAGYHFTLDGHSYPFRGQGVTIPTLEEVVGLDAEVRVNLDIKQAKPPIVAALWQQIETLGIHDRVLVGSEDLVSLRAFRRLARGTVVTSACTAEVFAFWLAARAKLSARVPIDYDALQVPVSHGSLRVVTAEFVRAAHQRGLQVHVWTIDEPEQMRWLIRLGVDGIVTDHPRRLARLARELGVTPTTARTQP</sequence>
<dbReference type="GO" id="GO:0006629">
    <property type="term" value="P:lipid metabolic process"/>
    <property type="evidence" value="ECO:0007669"/>
    <property type="project" value="InterPro"/>
</dbReference>
<evidence type="ECO:0000259" key="1">
    <source>
        <dbReference type="PROSITE" id="PS51704"/>
    </source>
</evidence>
<dbReference type="SUPFAM" id="SSF51695">
    <property type="entry name" value="PLC-like phosphodiesterases"/>
    <property type="match status" value="1"/>
</dbReference>
<dbReference type="PANTHER" id="PTHR46211:SF14">
    <property type="entry name" value="GLYCEROPHOSPHODIESTER PHOSPHODIESTERASE"/>
    <property type="match status" value="1"/>
</dbReference>
<dbReference type="PROSITE" id="PS51704">
    <property type="entry name" value="GP_PDE"/>
    <property type="match status" value="1"/>
</dbReference>
<organism evidence="2 3">
    <name type="scientific">Enhygromyxa salina</name>
    <dbReference type="NCBI Taxonomy" id="215803"/>
    <lineage>
        <taxon>Bacteria</taxon>
        <taxon>Pseudomonadati</taxon>
        <taxon>Myxococcota</taxon>
        <taxon>Polyangia</taxon>
        <taxon>Nannocystales</taxon>
        <taxon>Nannocystaceae</taxon>
        <taxon>Enhygromyxa</taxon>
    </lineage>
</organism>
<dbReference type="PANTHER" id="PTHR46211">
    <property type="entry name" value="GLYCEROPHOSPHORYL DIESTER PHOSPHODIESTERASE"/>
    <property type="match status" value="1"/>
</dbReference>
<name>A0A2S9YPW0_9BACT</name>
<dbReference type="Pfam" id="PF03009">
    <property type="entry name" value="GDPD"/>
    <property type="match status" value="1"/>
</dbReference>
<comment type="caution">
    <text evidence="2">The sequence shown here is derived from an EMBL/GenBank/DDBJ whole genome shotgun (WGS) entry which is preliminary data.</text>
</comment>
<dbReference type="RefSeq" id="WP_181233782.1">
    <property type="nucleotide sequence ID" value="NZ_PVNL01000058.1"/>
</dbReference>
<accession>A0A2S9YPW0</accession>
<dbReference type="Gene3D" id="3.20.20.190">
    <property type="entry name" value="Phosphatidylinositol (PI) phosphodiesterase"/>
    <property type="match status" value="1"/>
</dbReference>
<dbReference type="EMBL" id="PVNL01000058">
    <property type="protein sequence ID" value="PRQ07131.1"/>
    <property type="molecule type" value="Genomic_DNA"/>
</dbReference>
<dbReference type="InterPro" id="IPR017946">
    <property type="entry name" value="PLC-like_Pdiesterase_TIM-brl"/>
</dbReference>
<reference evidence="2 3" key="1">
    <citation type="submission" date="2018-03" db="EMBL/GenBank/DDBJ databases">
        <title>Draft Genome Sequences of the Obligatory Marine Myxobacteria Enhygromyxa salina SWB007.</title>
        <authorList>
            <person name="Poehlein A."/>
            <person name="Moghaddam J.A."/>
            <person name="Harms H."/>
            <person name="Alanjari M."/>
            <person name="Koenig G.M."/>
            <person name="Daniel R."/>
            <person name="Schaeberle T.F."/>
        </authorList>
    </citation>
    <scope>NUCLEOTIDE SEQUENCE [LARGE SCALE GENOMIC DNA]</scope>
    <source>
        <strain evidence="2 3">SWB007</strain>
    </source>
</reference>
<proteinExistence type="predicted"/>